<dbReference type="HOGENOM" id="CLU_1333329_0_0_1"/>
<keyword evidence="2" id="KW-1015">Disulfide bond</keyword>
<dbReference type="PANTHER" id="PTHR24251">
    <property type="entry name" value="OVOCHYMASE-RELATED"/>
    <property type="match status" value="1"/>
</dbReference>
<dbReference type="Gene3D" id="2.60.120.290">
    <property type="entry name" value="Spermadhesin, CUB domain"/>
    <property type="match status" value="1"/>
</dbReference>
<evidence type="ECO:0000256" key="1">
    <source>
        <dbReference type="ARBA" id="ARBA00022737"/>
    </source>
</evidence>
<name>A7RN87_NEMVE</name>
<dbReference type="EMBL" id="DS469522">
    <property type="protein sequence ID" value="EDO47024.1"/>
    <property type="molecule type" value="Genomic_DNA"/>
</dbReference>
<evidence type="ECO:0000256" key="3">
    <source>
        <dbReference type="PROSITE-ProRule" id="PRU00059"/>
    </source>
</evidence>
<gene>
    <name evidence="6" type="ORF">NEMVEDRAFT_v1g199612</name>
</gene>
<dbReference type="OrthoDB" id="5954286at2759"/>
<evidence type="ECO:0000256" key="2">
    <source>
        <dbReference type="ARBA" id="ARBA00023157"/>
    </source>
</evidence>
<dbReference type="CDD" id="cd00041">
    <property type="entry name" value="CUB"/>
    <property type="match status" value="1"/>
</dbReference>
<comment type="caution">
    <text evidence="3">Lacks conserved residue(s) required for the propagation of feature annotation.</text>
</comment>
<keyword evidence="4" id="KW-0732">Signal</keyword>
<sequence>MMSRFGLMSYFCIVCYATQAIFSGPLNKTVAHDSDKANITPAMRQTSMTPHPAHISNSSFPSALLKTDVPINSLCEPNLPVYTDIHSSSGNFTSPLYPSPYPNMASYIWRLTVERGLRISLTLDPVLLENSNPCVDYVEVRDGASKEAKLLSRVCGANRAPVVLRSSGNKLWVMFRSDCSVVYEGFQAVYTSFNGENESHFKELCD</sequence>
<evidence type="ECO:0000259" key="5">
    <source>
        <dbReference type="PROSITE" id="PS01180"/>
    </source>
</evidence>
<feature type="chain" id="PRO_5002711400" description="CUB domain-containing protein" evidence="4">
    <location>
        <begin position="21"/>
        <end position="206"/>
    </location>
</feature>
<dbReference type="SMART" id="SM00042">
    <property type="entry name" value="CUB"/>
    <property type="match status" value="1"/>
</dbReference>
<dbReference type="InterPro" id="IPR000859">
    <property type="entry name" value="CUB_dom"/>
</dbReference>
<dbReference type="STRING" id="45351.A7RN87"/>
<dbReference type="AlphaFoldDB" id="A7RN87"/>
<keyword evidence="1" id="KW-0677">Repeat</keyword>
<dbReference type="InterPro" id="IPR035914">
    <property type="entry name" value="Sperma_CUB_dom_sf"/>
</dbReference>
<keyword evidence="7" id="KW-1185">Reference proteome</keyword>
<feature type="signal peptide" evidence="4">
    <location>
        <begin position="1"/>
        <end position="20"/>
    </location>
</feature>
<dbReference type="Proteomes" id="UP000001593">
    <property type="component" value="Unassembled WGS sequence"/>
</dbReference>
<dbReference type="PANTHER" id="PTHR24251:SF50">
    <property type="entry name" value="ATTRACTIN-LIKE 1A"/>
    <property type="match status" value="1"/>
</dbReference>
<protein>
    <recommendedName>
        <fullName evidence="5">CUB domain-containing protein</fullName>
    </recommendedName>
</protein>
<organism evidence="6 7">
    <name type="scientific">Nematostella vectensis</name>
    <name type="common">Starlet sea anemone</name>
    <dbReference type="NCBI Taxonomy" id="45351"/>
    <lineage>
        <taxon>Eukaryota</taxon>
        <taxon>Metazoa</taxon>
        <taxon>Cnidaria</taxon>
        <taxon>Anthozoa</taxon>
        <taxon>Hexacorallia</taxon>
        <taxon>Actiniaria</taxon>
        <taxon>Edwardsiidae</taxon>
        <taxon>Nematostella</taxon>
    </lineage>
</organism>
<evidence type="ECO:0000313" key="6">
    <source>
        <dbReference type="EMBL" id="EDO47024.1"/>
    </source>
</evidence>
<evidence type="ECO:0000256" key="4">
    <source>
        <dbReference type="SAM" id="SignalP"/>
    </source>
</evidence>
<dbReference type="FunFam" id="2.60.120.290:FF:000013">
    <property type="entry name" value="Membrane frizzled-related protein"/>
    <property type="match status" value="1"/>
</dbReference>
<dbReference type="KEGG" id="nve:5519187"/>
<dbReference type="PROSITE" id="PS01180">
    <property type="entry name" value="CUB"/>
    <property type="match status" value="1"/>
</dbReference>
<dbReference type="InParanoid" id="A7RN87"/>
<accession>A7RN87</accession>
<dbReference type="Pfam" id="PF00431">
    <property type="entry name" value="CUB"/>
    <property type="match status" value="1"/>
</dbReference>
<proteinExistence type="predicted"/>
<dbReference type="SUPFAM" id="SSF49854">
    <property type="entry name" value="Spermadhesin, CUB domain"/>
    <property type="match status" value="1"/>
</dbReference>
<dbReference type="eggNOG" id="KOG3714">
    <property type="taxonomic scope" value="Eukaryota"/>
</dbReference>
<reference evidence="6 7" key="1">
    <citation type="journal article" date="2007" name="Science">
        <title>Sea anemone genome reveals ancestral eumetazoan gene repertoire and genomic organization.</title>
        <authorList>
            <person name="Putnam N.H."/>
            <person name="Srivastava M."/>
            <person name="Hellsten U."/>
            <person name="Dirks B."/>
            <person name="Chapman J."/>
            <person name="Salamov A."/>
            <person name="Terry A."/>
            <person name="Shapiro H."/>
            <person name="Lindquist E."/>
            <person name="Kapitonov V.V."/>
            <person name="Jurka J."/>
            <person name="Genikhovich G."/>
            <person name="Grigoriev I.V."/>
            <person name="Lucas S.M."/>
            <person name="Steele R.E."/>
            <person name="Finnerty J.R."/>
            <person name="Technau U."/>
            <person name="Martindale M.Q."/>
            <person name="Rokhsar D.S."/>
        </authorList>
    </citation>
    <scope>NUCLEOTIDE SEQUENCE [LARGE SCALE GENOMIC DNA]</scope>
    <source>
        <strain evidence="7">CH2 X CH6</strain>
    </source>
</reference>
<evidence type="ECO:0000313" key="7">
    <source>
        <dbReference type="Proteomes" id="UP000001593"/>
    </source>
</evidence>
<dbReference type="PhylomeDB" id="A7RN87"/>
<feature type="domain" description="CUB" evidence="5">
    <location>
        <begin position="75"/>
        <end position="193"/>
    </location>
</feature>